<dbReference type="GO" id="GO:1901135">
    <property type="term" value="P:carbohydrate derivative metabolic process"/>
    <property type="evidence" value="ECO:0007669"/>
    <property type="project" value="UniProtKB-ARBA"/>
</dbReference>
<evidence type="ECO:0000259" key="1">
    <source>
        <dbReference type="Pfam" id="PF00534"/>
    </source>
</evidence>
<accession>A0A5B9AQE2</accession>
<sequence length="747" mass="85886">MKYLIINPYHNASHGIANYIKNLENALVGVEIITFENKRNLNAIAFREEVYDYVTKNFGYDDVIIEAPEAKASTLLLSSRYNVHIRLHCPLAIAQKYDGQKPNQQEFSNELRVINKAKIVSSPSYALAKELSSEIKIDNVSYFKNPIIINHNQSYDKEYDIVFMGRFQELKGTKDINKILERLPANFKVLLIGPKSNLFKLDPSVKCSVEKKGEVIGDKRFELVKKAKCLIMPSQFENCSMVILESLACHVPVVAWDVGGNAEIAKPNILKCAKFGDYDDFAYKVNELISTPPKIKFFQEAIANINTDFSNGIQNTINEINNEIPSVYRGLNNKKYHKYSNETVAVYTKPIKKLRVFGIAFSNEHIEEIWAPVIDKLGYEYRYVCRQKLGYHTVFKHTPYQINKNWFCQFDWIKDHERLLKQIVNYRPNFILFHNGSHPIYRKVLEQVKELKIPIVYSELGWFPQKDHVYFDKWGTNGQSYIASLTAEQLCKRNFDGDESTLQIKGDYALIITQLENDTNLIVNSPRFKNNINFINHVISNIGNKTNIIIKPHPLDKNIERYKIFESQNVKLVTDIDTDTLLKNAHSVIGINSTVLLQSLKFNVNIYSFGRSILDNKGVAIDCSTDSIDTVWTNIMKGSRQKRDAIVNALMERQINLIDIRAGNTPSMAASLPLTENYICDFTHLINKQKSQKESTNFGNRVLMPKNNEVKNNRGAIKRKTNKLIRNPKLFFVDLIKNIKDNNRNIA</sequence>
<dbReference type="SUPFAM" id="SSF53756">
    <property type="entry name" value="UDP-Glycosyltransferase/glycogen phosphorylase"/>
    <property type="match status" value="1"/>
</dbReference>
<organism evidence="2 3">
    <name type="scientific">Escherichia coli</name>
    <dbReference type="NCBI Taxonomy" id="562"/>
    <lineage>
        <taxon>Bacteria</taxon>
        <taxon>Pseudomonadati</taxon>
        <taxon>Pseudomonadota</taxon>
        <taxon>Gammaproteobacteria</taxon>
        <taxon>Enterobacterales</taxon>
        <taxon>Enterobacteriaceae</taxon>
        <taxon>Escherichia</taxon>
    </lineage>
</organism>
<dbReference type="Proteomes" id="UP000321299">
    <property type="component" value="Chromosome"/>
</dbReference>
<dbReference type="Pfam" id="PF00534">
    <property type="entry name" value="Glycos_transf_1"/>
    <property type="match status" value="1"/>
</dbReference>
<evidence type="ECO:0000313" key="2">
    <source>
        <dbReference type="EMBL" id="QED75566.1"/>
    </source>
</evidence>
<dbReference type="RefSeq" id="WP_049067516.1">
    <property type="nucleotide sequence ID" value="NZ_CP115821.1"/>
</dbReference>
<dbReference type="GO" id="GO:0000271">
    <property type="term" value="P:polysaccharide biosynthetic process"/>
    <property type="evidence" value="ECO:0007669"/>
    <property type="project" value="InterPro"/>
</dbReference>
<feature type="domain" description="Glycosyl transferase family 1" evidence="1">
    <location>
        <begin position="148"/>
        <end position="294"/>
    </location>
</feature>
<keyword evidence="2" id="KW-0808">Transferase</keyword>
<dbReference type="Gene3D" id="3.40.50.2000">
    <property type="entry name" value="Glycogen Phosphorylase B"/>
    <property type="match status" value="2"/>
</dbReference>
<name>A0A5B9AQE2_ECOLX</name>
<dbReference type="Pfam" id="PF05159">
    <property type="entry name" value="Capsule_synth"/>
    <property type="match status" value="1"/>
</dbReference>
<dbReference type="PANTHER" id="PTHR12526">
    <property type="entry name" value="GLYCOSYLTRANSFERASE"/>
    <property type="match status" value="1"/>
</dbReference>
<reference evidence="2 3" key="1">
    <citation type="submission" date="2019-08" db="EMBL/GenBank/DDBJ databases">
        <title>Plasmid- and chromosome-located mcr-3 in mcr-1-positive Escherichia coli from diseased swine, Taiwan.</title>
        <authorList>
            <person name="Hsu C.-Y."/>
            <person name="Huang W.-C."/>
            <person name="Lauderdale T.-L."/>
        </authorList>
    </citation>
    <scope>NUCLEOTIDE SEQUENCE [LARGE SCALE GENOMIC DNA]</scope>
    <source>
        <strain evidence="2 3">NCYU-26-73</strain>
    </source>
</reference>
<dbReference type="GO" id="GO:0016757">
    <property type="term" value="F:glycosyltransferase activity"/>
    <property type="evidence" value="ECO:0007669"/>
    <property type="project" value="InterPro"/>
</dbReference>
<dbReference type="GO" id="GO:0015774">
    <property type="term" value="P:polysaccharide transport"/>
    <property type="evidence" value="ECO:0007669"/>
    <property type="project" value="InterPro"/>
</dbReference>
<dbReference type="CDD" id="cd03801">
    <property type="entry name" value="GT4_PimA-like"/>
    <property type="match status" value="1"/>
</dbReference>
<gene>
    <name evidence="2" type="ORF">FTV93_22665</name>
</gene>
<reference evidence="2 3" key="2">
    <citation type="submission" date="2019-08" db="EMBL/GenBank/DDBJ databases">
        <authorList>
            <person name="Chen F.-J."/>
            <person name="Wu H.-C."/>
            <person name="Liao Y.-C."/>
            <person name="Kuo S.-C."/>
        </authorList>
    </citation>
    <scope>NUCLEOTIDE SEQUENCE [LARGE SCALE GENOMIC DNA]</scope>
    <source>
        <strain evidence="2 3">NCYU-26-73</strain>
    </source>
</reference>
<dbReference type="InterPro" id="IPR007833">
    <property type="entry name" value="Capsule_polysaccharide_synth"/>
</dbReference>
<dbReference type="PANTHER" id="PTHR12526:SF630">
    <property type="entry name" value="GLYCOSYLTRANSFERASE"/>
    <property type="match status" value="1"/>
</dbReference>
<dbReference type="AlphaFoldDB" id="A0A5B9AQE2"/>
<proteinExistence type="predicted"/>
<dbReference type="EMBL" id="CP042615">
    <property type="protein sequence ID" value="QED75566.1"/>
    <property type="molecule type" value="Genomic_DNA"/>
</dbReference>
<protein>
    <submittedName>
        <fullName evidence="2">Glycosyltransferase</fullName>
    </submittedName>
</protein>
<evidence type="ECO:0000313" key="3">
    <source>
        <dbReference type="Proteomes" id="UP000321299"/>
    </source>
</evidence>
<dbReference type="InterPro" id="IPR001296">
    <property type="entry name" value="Glyco_trans_1"/>
</dbReference>